<reference evidence="1" key="1">
    <citation type="journal article" date="2014" name="Nat. Commun.">
        <title>The tobacco genome sequence and its comparison with those of tomato and potato.</title>
        <authorList>
            <person name="Sierro N."/>
            <person name="Battey J.N."/>
            <person name="Ouadi S."/>
            <person name="Bakaher N."/>
            <person name="Bovet L."/>
            <person name="Willig A."/>
            <person name="Goepfert S."/>
            <person name="Peitsch M.C."/>
            <person name="Ivanov N.V."/>
        </authorList>
    </citation>
    <scope>NUCLEOTIDE SEQUENCE [LARGE SCALE GENOMIC DNA]</scope>
</reference>
<gene>
    <name evidence="2" type="primary">LOC142178522</name>
</gene>
<accession>A0AC58U4D4</accession>
<dbReference type="RefSeq" id="XP_075104346.1">
    <property type="nucleotide sequence ID" value="XM_075248245.1"/>
</dbReference>
<name>A0AC58U4D4_TOBAC</name>
<reference evidence="2" key="2">
    <citation type="submission" date="2025-08" db="UniProtKB">
        <authorList>
            <consortium name="RefSeq"/>
        </authorList>
    </citation>
    <scope>IDENTIFICATION</scope>
    <source>
        <tissue evidence="2">Leaf</tissue>
    </source>
</reference>
<dbReference type="Proteomes" id="UP000790787">
    <property type="component" value="Chromosome 3"/>
</dbReference>
<proteinExistence type="predicted"/>
<keyword evidence="1" id="KW-1185">Reference proteome</keyword>
<evidence type="ECO:0000313" key="2">
    <source>
        <dbReference type="RefSeq" id="XP_075104346.1"/>
    </source>
</evidence>
<evidence type="ECO:0000313" key="1">
    <source>
        <dbReference type="Proteomes" id="UP000790787"/>
    </source>
</evidence>
<organism evidence="1 2">
    <name type="scientific">Nicotiana tabacum</name>
    <name type="common">Common tobacco</name>
    <dbReference type="NCBI Taxonomy" id="4097"/>
    <lineage>
        <taxon>Eukaryota</taxon>
        <taxon>Viridiplantae</taxon>
        <taxon>Streptophyta</taxon>
        <taxon>Embryophyta</taxon>
        <taxon>Tracheophyta</taxon>
        <taxon>Spermatophyta</taxon>
        <taxon>Magnoliopsida</taxon>
        <taxon>eudicotyledons</taxon>
        <taxon>Gunneridae</taxon>
        <taxon>Pentapetalae</taxon>
        <taxon>asterids</taxon>
        <taxon>lamiids</taxon>
        <taxon>Solanales</taxon>
        <taxon>Solanaceae</taxon>
        <taxon>Nicotianoideae</taxon>
        <taxon>Nicotianeae</taxon>
        <taxon>Nicotiana</taxon>
    </lineage>
</organism>
<sequence length="131" mass="14770">MEKRGNKVEFLSKVCTVTNLVTGEVVLVAERYKNIYVADFESLQAGDMSCLKTVDNDAEPWHRRLGHASFSLLNKLIQKDLARGLPNSKFKQHRVCEACARGKHVKLSFKPKKDVSTSKPLELLHMDLCGL</sequence>
<protein>
    <submittedName>
        <fullName evidence="2">Mitochondrial protein AtMg00300</fullName>
    </submittedName>
</protein>